<dbReference type="InterPro" id="IPR008407">
    <property type="entry name" value="Brnchd-chn_aa_trnsp_AzlD"/>
</dbReference>
<evidence type="ECO:0000313" key="2">
    <source>
        <dbReference type="EMBL" id="VAV93974.1"/>
    </source>
</evidence>
<protein>
    <recommendedName>
        <fullName evidence="3">Branched-chain amino acid transport</fullName>
    </recommendedName>
</protein>
<feature type="transmembrane region" description="Helical" evidence="1">
    <location>
        <begin position="42"/>
        <end position="66"/>
    </location>
</feature>
<dbReference type="AlphaFoldDB" id="A0A3B0RKF4"/>
<feature type="transmembrane region" description="Helical" evidence="1">
    <location>
        <begin position="78"/>
        <end position="95"/>
    </location>
</feature>
<accession>A0A3B0RKF4</accession>
<reference evidence="2" key="1">
    <citation type="submission" date="2018-06" db="EMBL/GenBank/DDBJ databases">
        <authorList>
            <person name="Zhirakovskaya E."/>
        </authorList>
    </citation>
    <scope>NUCLEOTIDE SEQUENCE</scope>
</reference>
<sequence>MTSSYWIFIGVLAIAAFSIRVTGLIAGNAIRKSRLAPLLNDLPGLIIVSLVAASMAGQPVMTWVAATVALGIAWKTNNVIVTMIVGVVTFAGLPLY</sequence>
<evidence type="ECO:0000256" key="1">
    <source>
        <dbReference type="SAM" id="Phobius"/>
    </source>
</evidence>
<organism evidence="2">
    <name type="scientific">hydrothermal vent metagenome</name>
    <dbReference type="NCBI Taxonomy" id="652676"/>
    <lineage>
        <taxon>unclassified sequences</taxon>
        <taxon>metagenomes</taxon>
        <taxon>ecological metagenomes</taxon>
    </lineage>
</organism>
<name>A0A3B0RKF4_9ZZZZ</name>
<proteinExistence type="predicted"/>
<keyword evidence="1" id="KW-0472">Membrane</keyword>
<keyword evidence="1" id="KW-1133">Transmembrane helix</keyword>
<dbReference type="Pfam" id="PF05437">
    <property type="entry name" value="AzlD"/>
    <property type="match status" value="1"/>
</dbReference>
<feature type="transmembrane region" description="Helical" evidence="1">
    <location>
        <begin position="6"/>
        <end position="30"/>
    </location>
</feature>
<keyword evidence="1" id="KW-0812">Transmembrane</keyword>
<dbReference type="EMBL" id="UOEC01000114">
    <property type="protein sequence ID" value="VAV93974.1"/>
    <property type="molecule type" value="Genomic_DNA"/>
</dbReference>
<gene>
    <name evidence="2" type="ORF">MNBD_ALPHA08-1489</name>
</gene>
<evidence type="ECO:0008006" key="3">
    <source>
        <dbReference type="Google" id="ProtNLM"/>
    </source>
</evidence>